<reference evidence="1" key="1">
    <citation type="submission" date="2021-01" db="EMBL/GenBank/DDBJ databases">
        <authorList>
            <consortium name="Aspergillus chevalieri M1 genome sequencing consortium"/>
            <person name="Kazuki M."/>
            <person name="Futagami T."/>
        </authorList>
    </citation>
    <scope>NUCLEOTIDE SEQUENCE</scope>
    <source>
        <strain evidence="1">M1</strain>
    </source>
</reference>
<dbReference type="EMBL" id="AP024416">
    <property type="protein sequence ID" value="BCR82629.1"/>
    <property type="molecule type" value="Genomic_DNA"/>
</dbReference>
<name>A0A7R7VF73_ASPCH</name>
<dbReference type="Proteomes" id="UP000637239">
    <property type="component" value="Chromosome 1"/>
</dbReference>
<dbReference type="RefSeq" id="XP_043131151.1">
    <property type="nucleotide sequence ID" value="XM_043277853.1"/>
</dbReference>
<dbReference type="KEGG" id="ache:ACHE_10031A"/>
<dbReference type="AlphaFoldDB" id="A0A7R7VF73"/>
<keyword evidence="2" id="KW-1185">Reference proteome</keyword>
<gene>
    <name evidence="1" type="ORF">ACHE_10031A</name>
</gene>
<organism evidence="1 2">
    <name type="scientific">Aspergillus chevalieri</name>
    <name type="common">Eurotium chevalieri</name>
    <dbReference type="NCBI Taxonomy" id="182096"/>
    <lineage>
        <taxon>Eukaryota</taxon>
        <taxon>Fungi</taxon>
        <taxon>Dikarya</taxon>
        <taxon>Ascomycota</taxon>
        <taxon>Pezizomycotina</taxon>
        <taxon>Eurotiomycetes</taxon>
        <taxon>Eurotiomycetidae</taxon>
        <taxon>Eurotiales</taxon>
        <taxon>Aspergillaceae</taxon>
        <taxon>Aspergillus</taxon>
        <taxon>Aspergillus subgen. Aspergillus</taxon>
    </lineage>
</organism>
<accession>A0A7R7VF73</accession>
<dbReference type="GeneID" id="66976988"/>
<reference evidence="1" key="2">
    <citation type="submission" date="2021-02" db="EMBL/GenBank/DDBJ databases">
        <title>Aspergillus chevalieri M1 genome sequence.</title>
        <authorList>
            <person name="Kadooka C."/>
            <person name="Mori K."/>
            <person name="Futagami T."/>
        </authorList>
    </citation>
    <scope>NUCLEOTIDE SEQUENCE</scope>
    <source>
        <strain evidence="1">M1</strain>
    </source>
</reference>
<evidence type="ECO:0000313" key="2">
    <source>
        <dbReference type="Proteomes" id="UP000637239"/>
    </source>
</evidence>
<evidence type="ECO:0000313" key="1">
    <source>
        <dbReference type="EMBL" id="BCR82629.1"/>
    </source>
</evidence>
<protein>
    <submittedName>
        <fullName evidence="1">Uncharacterized protein</fullName>
    </submittedName>
</protein>
<sequence length="172" mass="18298">MIAPTNQVPASESAIPVSQCFPTISEESLKENVIIIVGTCVETPAPTVASMSTDPFCFSPARLDSKKPQASPFIKSLNTASGPHAFPTAVYLGPDRHNLRINTICPWMTQTRITVGKNLGNRWAEEGLPISTPLDGAKVAAGVLTDDSLHGTSMYVAGGRAWEIEGSSHHGR</sequence>
<proteinExistence type="predicted"/>